<dbReference type="EMBL" id="JAAOZQ010000010">
    <property type="protein sequence ID" value="KAF7528461.1"/>
    <property type="molecule type" value="Genomic_DNA"/>
</dbReference>
<evidence type="ECO:0000313" key="1">
    <source>
        <dbReference type="EMBL" id="KAF7528461.1"/>
    </source>
</evidence>
<accession>A0A9P5GQC0</accession>
<evidence type="ECO:0000313" key="2">
    <source>
        <dbReference type="Proteomes" id="UP000701341"/>
    </source>
</evidence>
<keyword evidence="2" id="KW-1185">Reference proteome</keyword>
<name>A0A9P5GQC0_PENCR</name>
<dbReference type="AlphaFoldDB" id="A0A9P5GQC0"/>
<proteinExistence type="predicted"/>
<dbReference type="Proteomes" id="UP000701341">
    <property type="component" value="Unassembled WGS sequence"/>
</dbReference>
<comment type="caution">
    <text evidence="1">The sequence shown here is derived from an EMBL/GenBank/DDBJ whole genome shotgun (WGS) entry which is preliminary data.</text>
</comment>
<gene>
    <name evidence="1" type="ORF">PCG10_000305</name>
</gene>
<dbReference type="OrthoDB" id="7776143at2759"/>
<organism evidence="1 2">
    <name type="scientific">Penicillium crustosum</name>
    <name type="common">Blue mold fungus</name>
    <dbReference type="NCBI Taxonomy" id="36656"/>
    <lineage>
        <taxon>Eukaryota</taxon>
        <taxon>Fungi</taxon>
        <taxon>Dikarya</taxon>
        <taxon>Ascomycota</taxon>
        <taxon>Pezizomycotina</taxon>
        <taxon>Eurotiomycetes</taxon>
        <taxon>Eurotiomycetidae</taxon>
        <taxon>Eurotiales</taxon>
        <taxon>Aspergillaceae</taxon>
        <taxon>Penicillium</taxon>
    </lineage>
</organism>
<protein>
    <submittedName>
        <fullName evidence="1">Uncharacterized protein</fullName>
    </submittedName>
</protein>
<sequence length="119" mass="13276">MPLSSDGQLVRTQSTGKFEYIHADQLERIETRYLSDALHNDTAADLLPNHVEPFSLTPSTGGTSIDAKSNTQQRLWMCASQLGHSTRFVQPDNKTNTIVKPIYVYNIETGNYPSPIDHA</sequence>
<reference evidence="1" key="1">
    <citation type="submission" date="2020-02" db="EMBL/GenBank/DDBJ databases">
        <authorList>
            <person name="Lichtner F.J."/>
        </authorList>
    </citation>
    <scope>NUCLEOTIDE SEQUENCE</scope>
    <source>
        <strain evidence="1">G10</strain>
    </source>
</reference>